<dbReference type="PANTHER" id="PTHR40661">
    <property type="match status" value="1"/>
</dbReference>
<evidence type="ECO:0000313" key="6">
    <source>
        <dbReference type="Proteomes" id="UP000446658"/>
    </source>
</evidence>
<evidence type="ECO:0000256" key="3">
    <source>
        <dbReference type="ARBA" id="ARBA00023163"/>
    </source>
</evidence>
<proteinExistence type="predicted"/>
<dbReference type="CDD" id="cd00093">
    <property type="entry name" value="HTH_XRE"/>
    <property type="match status" value="1"/>
</dbReference>
<keyword evidence="3" id="KW-0804">Transcription</keyword>
<dbReference type="InterPro" id="IPR036286">
    <property type="entry name" value="LexA/Signal_pep-like_sf"/>
</dbReference>
<dbReference type="InterPro" id="IPR010982">
    <property type="entry name" value="Lambda_DNA-bd_dom_sf"/>
</dbReference>
<dbReference type="Proteomes" id="UP000446658">
    <property type="component" value="Unassembled WGS sequence"/>
</dbReference>
<sequence>MITELQDKLTYMTTLSERVLLALESAKMDQSDLSRRVGVSSVAVNNWCTGATKSIKGENLLKAASALGVRPDWLAYGTGQMLATRNEKSKNTENELNLAPDLISFSQVPVVGHAQLGDNGNWAELEYPVGSGEGFVEWPTKDSNSYALRCMGNSMTPRIKQGEFVVVEPNTSYMNGDEVMVKSIDGRVMVKQFLYERDGTYCFVSINEDHPPIYINIENIEKIHFVAGIARRGQWRPAR</sequence>
<dbReference type="PANTHER" id="PTHR40661:SF3">
    <property type="entry name" value="FELS-1 PROPHAGE TRANSCRIPTIONAL REGULATOR"/>
    <property type="match status" value="1"/>
</dbReference>
<organism evidence="5 6">
    <name type="scientific">Paludibacterium denitrificans</name>
    <dbReference type="NCBI Taxonomy" id="2675226"/>
    <lineage>
        <taxon>Bacteria</taxon>
        <taxon>Pseudomonadati</taxon>
        <taxon>Pseudomonadota</taxon>
        <taxon>Betaproteobacteria</taxon>
        <taxon>Neisseriales</taxon>
        <taxon>Chromobacteriaceae</taxon>
        <taxon>Paludibacterium</taxon>
    </lineage>
</organism>
<keyword evidence="1" id="KW-0805">Transcription regulation</keyword>
<dbReference type="Gene3D" id="2.10.109.10">
    <property type="entry name" value="Umud Fragment, subunit A"/>
    <property type="match status" value="1"/>
</dbReference>
<comment type="caution">
    <text evidence="5">The sequence shown here is derived from an EMBL/GenBank/DDBJ whole genome shotgun (WGS) entry which is preliminary data.</text>
</comment>
<protein>
    <submittedName>
        <fullName evidence="5">Helix-turn-helix domain-containing protein</fullName>
    </submittedName>
</protein>
<keyword evidence="2" id="KW-0238">DNA-binding</keyword>
<dbReference type="SUPFAM" id="SSF51306">
    <property type="entry name" value="LexA/Signal peptidase"/>
    <property type="match status" value="1"/>
</dbReference>
<dbReference type="Pfam" id="PF00717">
    <property type="entry name" value="Peptidase_S24"/>
    <property type="match status" value="1"/>
</dbReference>
<dbReference type="GO" id="GO:0003677">
    <property type="term" value="F:DNA binding"/>
    <property type="evidence" value="ECO:0007669"/>
    <property type="project" value="UniProtKB-KW"/>
</dbReference>
<reference evidence="5 6" key="1">
    <citation type="submission" date="2019-11" db="EMBL/GenBank/DDBJ databases">
        <title>Draft genome sequence of Paludibacterium sp. dN18-1.</title>
        <authorList>
            <person name="Im W.-T."/>
        </authorList>
    </citation>
    <scope>NUCLEOTIDE SEQUENCE [LARGE SCALE GENOMIC DNA]</scope>
    <source>
        <strain evidence="6">dN 18-1</strain>
    </source>
</reference>
<dbReference type="RefSeq" id="WP_230369094.1">
    <property type="nucleotide sequence ID" value="NZ_WLYX01000001.1"/>
</dbReference>
<dbReference type="SUPFAM" id="SSF47413">
    <property type="entry name" value="lambda repressor-like DNA-binding domains"/>
    <property type="match status" value="1"/>
</dbReference>
<dbReference type="Gene3D" id="1.10.260.40">
    <property type="entry name" value="lambda repressor-like DNA-binding domains"/>
    <property type="match status" value="1"/>
</dbReference>
<accession>A0A844GB85</accession>
<evidence type="ECO:0000259" key="4">
    <source>
        <dbReference type="PROSITE" id="PS50943"/>
    </source>
</evidence>
<dbReference type="InterPro" id="IPR039418">
    <property type="entry name" value="LexA-like"/>
</dbReference>
<dbReference type="InterPro" id="IPR015927">
    <property type="entry name" value="Peptidase_S24_S26A/B/C"/>
</dbReference>
<dbReference type="EMBL" id="WLYX01000001">
    <property type="protein sequence ID" value="MTD32610.1"/>
    <property type="molecule type" value="Genomic_DNA"/>
</dbReference>
<dbReference type="SMART" id="SM00530">
    <property type="entry name" value="HTH_XRE"/>
    <property type="match status" value="1"/>
</dbReference>
<dbReference type="InterPro" id="IPR001387">
    <property type="entry name" value="Cro/C1-type_HTH"/>
</dbReference>
<name>A0A844GB85_9NEIS</name>
<evidence type="ECO:0000256" key="1">
    <source>
        <dbReference type="ARBA" id="ARBA00023015"/>
    </source>
</evidence>
<dbReference type="AlphaFoldDB" id="A0A844GB85"/>
<dbReference type="CDD" id="cd06529">
    <property type="entry name" value="S24_LexA-like"/>
    <property type="match status" value="1"/>
</dbReference>
<evidence type="ECO:0000313" key="5">
    <source>
        <dbReference type="EMBL" id="MTD32610.1"/>
    </source>
</evidence>
<dbReference type="Pfam" id="PF01381">
    <property type="entry name" value="HTH_3"/>
    <property type="match status" value="1"/>
</dbReference>
<evidence type="ECO:0000256" key="2">
    <source>
        <dbReference type="ARBA" id="ARBA00023125"/>
    </source>
</evidence>
<feature type="domain" description="HTH cro/C1-type" evidence="4">
    <location>
        <begin position="19"/>
        <end position="74"/>
    </location>
</feature>
<dbReference type="PROSITE" id="PS50943">
    <property type="entry name" value="HTH_CROC1"/>
    <property type="match status" value="1"/>
</dbReference>
<keyword evidence="6" id="KW-1185">Reference proteome</keyword>
<gene>
    <name evidence="5" type="ORF">GKE73_02780</name>
</gene>